<proteinExistence type="predicted"/>
<feature type="signal peptide" evidence="1">
    <location>
        <begin position="1"/>
        <end position="27"/>
    </location>
</feature>
<feature type="chain" id="PRO_5046233857" evidence="1">
    <location>
        <begin position="28"/>
        <end position="84"/>
    </location>
</feature>
<dbReference type="EMBL" id="JASITI010000026">
    <property type="protein sequence ID" value="MDK9498089.1"/>
    <property type="molecule type" value="Genomic_DNA"/>
</dbReference>
<comment type="caution">
    <text evidence="2">The sequence shown here is derived from an EMBL/GenBank/DDBJ whole genome shotgun (WGS) entry which is preliminary data.</text>
</comment>
<organism evidence="2 3">
    <name type="scientific">Streptomyces katrae</name>
    <dbReference type="NCBI Taxonomy" id="68223"/>
    <lineage>
        <taxon>Bacteria</taxon>
        <taxon>Bacillati</taxon>
        <taxon>Actinomycetota</taxon>
        <taxon>Actinomycetes</taxon>
        <taxon>Kitasatosporales</taxon>
        <taxon>Streptomycetaceae</taxon>
        <taxon>Streptomyces</taxon>
    </lineage>
</organism>
<name>A0ABT7GXX2_9ACTN</name>
<reference evidence="2 3" key="1">
    <citation type="submission" date="2023-05" db="EMBL/GenBank/DDBJ databases">
        <title>Sequencing and Assembly of Streptomyces sp. NP73.</title>
        <authorList>
            <person name="Konwar A.N."/>
            <person name="Saikia K."/>
            <person name="Thakur D."/>
        </authorList>
    </citation>
    <scope>NUCLEOTIDE SEQUENCE [LARGE SCALE GENOMIC DNA]</scope>
    <source>
        <strain evidence="2 3">NP73</strain>
    </source>
</reference>
<evidence type="ECO:0000313" key="2">
    <source>
        <dbReference type="EMBL" id="MDK9498089.1"/>
    </source>
</evidence>
<dbReference type="Proteomes" id="UP001223390">
    <property type="component" value="Unassembled WGS sequence"/>
</dbReference>
<protein>
    <submittedName>
        <fullName evidence="2">Uncharacterized protein</fullName>
    </submittedName>
</protein>
<sequence length="84" mass="9170">MYAKIVKLAPVALVTAGLILAGPSALAAPRQQSDAVSVLEHKTSGKKGPYPSKSSCEAAGKSGHYKSYYCQQHDHKWWLYYTTK</sequence>
<keyword evidence="1" id="KW-0732">Signal</keyword>
<dbReference type="RefSeq" id="WP_125815626.1">
    <property type="nucleotide sequence ID" value="NZ_JASITI010000026.1"/>
</dbReference>
<evidence type="ECO:0000256" key="1">
    <source>
        <dbReference type="SAM" id="SignalP"/>
    </source>
</evidence>
<evidence type="ECO:0000313" key="3">
    <source>
        <dbReference type="Proteomes" id="UP001223390"/>
    </source>
</evidence>
<gene>
    <name evidence="2" type="ORF">QEZ40_003037</name>
</gene>
<keyword evidence="3" id="KW-1185">Reference proteome</keyword>
<accession>A0ABT7GXX2</accession>